<feature type="region of interest" description="Disordered" evidence="1">
    <location>
        <begin position="187"/>
        <end position="221"/>
    </location>
</feature>
<protein>
    <submittedName>
        <fullName evidence="2">Uncharacterized protein</fullName>
    </submittedName>
</protein>
<evidence type="ECO:0000313" key="3">
    <source>
        <dbReference type="Proteomes" id="UP000230002"/>
    </source>
</evidence>
<evidence type="ECO:0000256" key="1">
    <source>
        <dbReference type="SAM" id="MobiDB-lite"/>
    </source>
</evidence>
<comment type="caution">
    <text evidence="2">The sequence shown here is derived from an EMBL/GenBank/DDBJ whole genome shotgun (WGS) entry which is preliminary data.</text>
</comment>
<evidence type="ECO:0000313" key="2">
    <source>
        <dbReference type="EMBL" id="PIL33186.1"/>
    </source>
</evidence>
<dbReference type="Proteomes" id="UP000230002">
    <property type="component" value="Unassembled WGS sequence"/>
</dbReference>
<feature type="region of interest" description="Disordered" evidence="1">
    <location>
        <begin position="148"/>
        <end position="167"/>
    </location>
</feature>
<keyword evidence="3" id="KW-1185">Reference proteome</keyword>
<dbReference type="EMBL" id="AYKW01000008">
    <property type="protein sequence ID" value="PIL33186.1"/>
    <property type="molecule type" value="Genomic_DNA"/>
</dbReference>
<reference evidence="2 3" key="1">
    <citation type="journal article" date="2015" name="Sci. Rep.">
        <title>Chromosome-level genome map provides insights into diverse defense mechanisms in the medicinal fungus Ganoderma sinense.</title>
        <authorList>
            <person name="Zhu Y."/>
            <person name="Xu J."/>
            <person name="Sun C."/>
            <person name="Zhou S."/>
            <person name="Xu H."/>
            <person name="Nelson D.R."/>
            <person name="Qian J."/>
            <person name="Song J."/>
            <person name="Luo H."/>
            <person name="Xiang L."/>
            <person name="Li Y."/>
            <person name="Xu Z."/>
            <person name="Ji A."/>
            <person name="Wang L."/>
            <person name="Lu S."/>
            <person name="Hayward A."/>
            <person name="Sun W."/>
            <person name="Li X."/>
            <person name="Schwartz D.C."/>
            <person name="Wang Y."/>
            <person name="Chen S."/>
        </authorList>
    </citation>
    <scope>NUCLEOTIDE SEQUENCE [LARGE SCALE GENOMIC DNA]</scope>
    <source>
        <strain evidence="2 3">ZZ0214-1</strain>
    </source>
</reference>
<sequence>MLSRLTLPDTAHIHVFIDAGASLCAAVPPSALPIHAALAATDSVGILRIANTTTVHCSAGETQLLTISLTEPRARGQGQGQGGDGLPPDDLVRFFGDAGKPGVPVGVIAVGDLDSRDVRAVDLRAFPSLLGIITGESMGHHILRELARTDGPSDSDNGEGGGGGARAICPELDMLSLEFKFDFVRRQREPEGSGDGADSPPAPAPAPAPARGPNDDDVEEHCRSLCAELERVLSQRAKMGTRLSRLALGGSQEQELRLGSSGERLRTAKTTTGTSGLGPWGSPGPIVERIKKLVDGPVRFYG</sequence>
<dbReference type="AlphaFoldDB" id="A0A2G8SHE1"/>
<name>A0A2G8SHE1_9APHY</name>
<gene>
    <name evidence="2" type="ORF">GSI_04636</name>
</gene>
<organism evidence="2 3">
    <name type="scientific">Ganoderma sinense ZZ0214-1</name>
    <dbReference type="NCBI Taxonomy" id="1077348"/>
    <lineage>
        <taxon>Eukaryota</taxon>
        <taxon>Fungi</taxon>
        <taxon>Dikarya</taxon>
        <taxon>Basidiomycota</taxon>
        <taxon>Agaricomycotina</taxon>
        <taxon>Agaricomycetes</taxon>
        <taxon>Polyporales</taxon>
        <taxon>Polyporaceae</taxon>
        <taxon>Ganoderma</taxon>
    </lineage>
</organism>
<proteinExistence type="predicted"/>
<accession>A0A2G8SHE1</accession>
<feature type="compositionally biased region" description="Pro residues" evidence="1">
    <location>
        <begin position="200"/>
        <end position="210"/>
    </location>
</feature>